<dbReference type="GO" id="GO:0005886">
    <property type="term" value="C:plasma membrane"/>
    <property type="evidence" value="ECO:0007669"/>
    <property type="project" value="UniProtKB-SubCell"/>
</dbReference>
<dbReference type="CDD" id="cd11386">
    <property type="entry name" value="MCP_signal"/>
    <property type="match status" value="1"/>
</dbReference>
<dbReference type="RefSeq" id="WP_011368555.1">
    <property type="nucleotide sequence ID" value="NC_007519.1"/>
</dbReference>
<comment type="similarity">
    <text evidence="7">Belongs to the methyl-accepting chemotaxis (MCP) protein family.</text>
</comment>
<dbReference type="Pfam" id="PF00015">
    <property type="entry name" value="MCPsignal"/>
    <property type="match status" value="1"/>
</dbReference>
<dbReference type="AlphaFoldDB" id="Q30XR6"/>
<dbReference type="InterPro" id="IPR004010">
    <property type="entry name" value="Double_Cache_2"/>
</dbReference>
<name>Q30XR6_OLEA2</name>
<evidence type="ECO:0000256" key="6">
    <source>
        <dbReference type="ARBA" id="ARBA00023224"/>
    </source>
</evidence>
<dbReference type="InterPro" id="IPR004089">
    <property type="entry name" value="MCPsignal_dom"/>
</dbReference>
<dbReference type="HOGENOM" id="CLU_000445_107_21_7"/>
<feature type="domain" description="HAMP" evidence="13">
    <location>
        <begin position="379"/>
        <end position="431"/>
    </location>
</feature>
<dbReference type="GO" id="GO:0007165">
    <property type="term" value="P:signal transduction"/>
    <property type="evidence" value="ECO:0007669"/>
    <property type="project" value="UniProtKB-KW"/>
</dbReference>
<evidence type="ECO:0000256" key="11">
    <source>
        <dbReference type="SAM" id="Phobius"/>
    </source>
</evidence>
<evidence type="ECO:0000256" key="5">
    <source>
        <dbReference type="ARBA" id="ARBA00023136"/>
    </source>
</evidence>
<feature type="coiled-coil region" evidence="9">
    <location>
        <begin position="437"/>
        <end position="471"/>
    </location>
</feature>
<evidence type="ECO:0000259" key="12">
    <source>
        <dbReference type="PROSITE" id="PS50111"/>
    </source>
</evidence>
<keyword evidence="6 8" id="KW-0807">Transducer</keyword>
<dbReference type="CDD" id="cd18774">
    <property type="entry name" value="PDC2_HK_sensor"/>
    <property type="match status" value="1"/>
</dbReference>
<keyword evidence="5 11" id="KW-0472">Membrane</keyword>
<dbReference type="Proteomes" id="UP000002710">
    <property type="component" value="Chromosome"/>
</dbReference>
<dbReference type="eggNOG" id="COG4564">
    <property type="taxonomic scope" value="Bacteria"/>
</dbReference>
<evidence type="ECO:0000313" key="14">
    <source>
        <dbReference type="EMBL" id="ABB39530.1"/>
    </source>
</evidence>
<sequence length="751" mass="82305">MRAHFGFQSMALRIILLIAVALTLQAGIFAASSTRSLMGFAETEGERFRASETEKRKIQLANMVSVAENTIRSYYERSVDMEALKKEASAPLKRLVDATATQMMQHYDRNKIIVPEPSLRSDLLSMVRGIRYDGDNYFFICNAAGTLLAHPNPSLEGRTLYDMQDKNGVYLFREIIKTAQQKGEGSVSYVWPKNRDANPTQKITWVRMLPELGWILGTGAWVEDETARLQQEAMEAVAGSVLENGDYFWIHDTSLHMVRNPLRPELDGTDVSGVQDKRGTALFKAMEEVITASGRGFVEYWWAKPGQQGEFPKVSHIRLFEPWGWVVGMGVYTDDIDAAVAEEGRKLRTEAAALRMETLLFSGIFLAVMLVASVLLIRVYLSRPLGSLLEYTASVANGNLDAQTHDTFRGELKVLRNDLVRMVVSLKEKIHEAAALAGKSEEESERARLAMQEAEEARGMAEQARKQALHDAAAALEGVVEELAMTTEGFSHQIDEVANSAQMQSDKLGRTADAIEQMNASMQRVEQNASNASEASSDSRNKAKEGAEVVRDSVAAMEQVQTMAENLKNDMNALGAQTEAIGRIMTVITDIADQTNLLALNAAIEAARAGDAGRGFAVVADEVRKLAEKTMSATGEVGQAVNAIQQATNRNMDNAQQAAEAIGRATGLVQHSGEALETIVTRSDDAAHQVDMIHEATSEQSHASEEVTGAVEEVRRIAAETATDMESAREAIIRLTGLSESLTGMVRKLRS</sequence>
<proteinExistence type="inferred from homology"/>
<dbReference type="PROSITE" id="PS50885">
    <property type="entry name" value="HAMP"/>
    <property type="match status" value="1"/>
</dbReference>
<keyword evidence="4 11" id="KW-1133">Transmembrane helix</keyword>
<evidence type="ECO:0000256" key="10">
    <source>
        <dbReference type="SAM" id="MobiDB-lite"/>
    </source>
</evidence>
<evidence type="ECO:0000256" key="1">
    <source>
        <dbReference type="ARBA" id="ARBA00004651"/>
    </source>
</evidence>
<dbReference type="InterPro" id="IPR003660">
    <property type="entry name" value="HAMP_dom"/>
</dbReference>
<dbReference type="STRING" id="207559.Dde_2734"/>
<keyword evidence="2" id="KW-1003">Cell membrane</keyword>
<evidence type="ECO:0000313" key="15">
    <source>
        <dbReference type="Proteomes" id="UP000002710"/>
    </source>
</evidence>
<organism evidence="14 15">
    <name type="scientific">Oleidesulfovibrio alaskensis (strain ATCC BAA-1058 / DSM 17464 / G20)</name>
    <name type="common">Desulfovibrio alaskensis</name>
    <dbReference type="NCBI Taxonomy" id="207559"/>
    <lineage>
        <taxon>Bacteria</taxon>
        <taxon>Pseudomonadati</taxon>
        <taxon>Thermodesulfobacteriota</taxon>
        <taxon>Desulfovibrionia</taxon>
        <taxon>Desulfovibrionales</taxon>
        <taxon>Desulfovibrionaceae</taxon>
        <taxon>Oleidesulfovibrio</taxon>
    </lineage>
</organism>
<dbReference type="PROSITE" id="PS50111">
    <property type="entry name" value="CHEMOTAXIS_TRANSDUC_2"/>
    <property type="match status" value="1"/>
</dbReference>
<dbReference type="SUPFAM" id="SSF58104">
    <property type="entry name" value="Methyl-accepting chemotaxis protein (MCP) signaling domain"/>
    <property type="match status" value="1"/>
</dbReference>
<dbReference type="Gene3D" id="1.10.287.950">
    <property type="entry name" value="Methyl-accepting chemotaxis protein"/>
    <property type="match status" value="1"/>
</dbReference>
<reference evidence="14 15" key="1">
    <citation type="journal article" date="2011" name="J. Bacteriol.">
        <title>Complete genome sequence and updated annotation of Desulfovibrio alaskensis G20.</title>
        <authorList>
            <person name="Hauser L.J."/>
            <person name="Land M.L."/>
            <person name="Brown S.D."/>
            <person name="Larimer F."/>
            <person name="Keller K.L."/>
            <person name="Rapp-Giles B.J."/>
            <person name="Price M.N."/>
            <person name="Lin M."/>
            <person name="Bruce D.C."/>
            <person name="Detter J.C."/>
            <person name="Tapia R."/>
            <person name="Han C.S."/>
            <person name="Goodwin L.A."/>
            <person name="Cheng J.F."/>
            <person name="Pitluck S."/>
            <person name="Copeland A."/>
            <person name="Lucas S."/>
            <person name="Nolan M."/>
            <person name="Lapidus A.L."/>
            <person name="Palumbo A.V."/>
            <person name="Wall J.D."/>
        </authorList>
    </citation>
    <scope>NUCLEOTIDE SEQUENCE [LARGE SCALE GENOMIC DNA]</scope>
    <source>
        <strain evidence="15">ATCC BAA 1058 / DSM 17464 / G20</strain>
    </source>
</reference>
<gene>
    <name evidence="14" type="ordered locus">Dde_2734</name>
</gene>
<keyword evidence="9" id="KW-0175">Coiled coil</keyword>
<evidence type="ECO:0000256" key="9">
    <source>
        <dbReference type="SAM" id="Coils"/>
    </source>
</evidence>
<accession>Q30XR6</accession>
<dbReference type="Gene3D" id="3.30.450.20">
    <property type="entry name" value="PAS domain"/>
    <property type="match status" value="2"/>
</dbReference>
<dbReference type="PANTHER" id="PTHR32089:SF112">
    <property type="entry name" value="LYSOZYME-LIKE PROTEIN-RELATED"/>
    <property type="match status" value="1"/>
</dbReference>
<dbReference type="EMBL" id="CP000112">
    <property type="protein sequence ID" value="ABB39530.1"/>
    <property type="molecule type" value="Genomic_DNA"/>
</dbReference>
<evidence type="ECO:0000259" key="13">
    <source>
        <dbReference type="PROSITE" id="PS50885"/>
    </source>
</evidence>
<dbReference type="PANTHER" id="PTHR32089">
    <property type="entry name" value="METHYL-ACCEPTING CHEMOTAXIS PROTEIN MCPB"/>
    <property type="match status" value="1"/>
</dbReference>
<evidence type="ECO:0000256" key="7">
    <source>
        <dbReference type="ARBA" id="ARBA00029447"/>
    </source>
</evidence>
<feature type="region of interest" description="Disordered" evidence="10">
    <location>
        <begin position="523"/>
        <end position="547"/>
    </location>
</feature>
<dbReference type="SMART" id="SM01049">
    <property type="entry name" value="Cache_2"/>
    <property type="match status" value="2"/>
</dbReference>
<dbReference type="KEGG" id="dde:Dde_2734"/>
<dbReference type="SMART" id="SM00304">
    <property type="entry name" value="HAMP"/>
    <property type="match status" value="1"/>
</dbReference>
<dbReference type="Pfam" id="PF08269">
    <property type="entry name" value="dCache_2"/>
    <property type="match status" value="1"/>
</dbReference>
<evidence type="ECO:0000256" key="4">
    <source>
        <dbReference type="ARBA" id="ARBA00022989"/>
    </source>
</evidence>
<feature type="domain" description="Methyl-accepting transducer" evidence="12">
    <location>
        <begin position="479"/>
        <end position="715"/>
    </location>
</feature>
<dbReference type="eggNOG" id="COG0840">
    <property type="taxonomic scope" value="Bacteria"/>
</dbReference>
<evidence type="ECO:0000256" key="3">
    <source>
        <dbReference type="ARBA" id="ARBA00022692"/>
    </source>
</evidence>
<feature type="compositionally biased region" description="Basic and acidic residues" evidence="10">
    <location>
        <begin position="537"/>
        <end position="547"/>
    </location>
</feature>
<dbReference type="Gene3D" id="6.10.340.10">
    <property type="match status" value="1"/>
</dbReference>
<comment type="subcellular location">
    <subcellularLocation>
        <location evidence="1">Cell membrane</location>
        <topology evidence="1">Multi-pass membrane protein</topology>
    </subcellularLocation>
</comment>
<protein>
    <submittedName>
        <fullName evidence="14">Methyl-accepting chemotaxis sensory transducer with Cache sensor</fullName>
    </submittedName>
</protein>
<dbReference type="SMART" id="SM00283">
    <property type="entry name" value="MA"/>
    <property type="match status" value="1"/>
</dbReference>
<feature type="transmembrane region" description="Helical" evidence="11">
    <location>
        <begin position="359"/>
        <end position="381"/>
    </location>
</feature>
<evidence type="ECO:0000256" key="2">
    <source>
        <dbReference type="ARBA" id="ARBA00022475"/>
    </source>
</evidence>
<keyword evidence="3 11" id="KW-0812">Transmembrane</keyword>
<keyword evidence="15" id="KW-1185">Reference proteome</keyword>
<evidence type="ECO:0000256" key="8">
    <source>
        <dbReference type="PROSITE-ProRule" id="PRU00284"/>
    </source>
</evidence>
<dbReference type="InterPro" id="IPR033480">
    <property type="entry name" value="sCache_2"/>
</dbReference>